<name>A0A2K8U6K0_9GAMM</name>
<evidence type="ECO:0000256" key="1">
    <source>
        <dbReference type="SAM" id="MobiDB-lite"/>
    </source>
</evidence>
<feature type="region of interest" description="Disordered" evidence="1">
    <location>
        <begin position="504"/>
        <end position="528"/>
    </location>
</feature>
<dbReference type="EMBL" id="CP020370">
    <property type="protein sequence ID" value="AUB81228.1"/>
    <property type="molecule type" value="Genomic_DNA"/>
</dbReference>
<accession>A0A2K8U6K0</accession>
<dbReference type="Proteomes" id="UP000232638">
    <property type="component" value="Chromosome"/>
</dbReference>
<keyword evidence="3" id="KW-1185">Reference proteome</keyword>
<evidence type="ECO:0000313" key="2">
    <source>
        <dbReference type="EMBL" id="AUB81228.1"/>
    </source>
</evidence>
<dbReference type="KEGG" id="tsy:THSYN_09870"/>
<gene>
    <name evidence="2" type="ORF">THSYN_09870</name>
</gene>
<sequence>MFNAERRRQLSDLDAMLTRWGESGGACDKAPAVAVTWRREYDALKALIERKRRGLAGLLVGAAELAAIKERFDGLDQAIGLIRAVDNLCQSIRRRLTASTPVPVGPFLPLGQEIERKRAAILAAIDESARIDSIDAGVLRQTRSALDTLSRRALCLEGLVVVLQQALEHRARLQNMGRDEFDVLFSARFAAGVPEDPDACARLRDEVQGILSEATPMATGMPPSGPTAASAPATSGLSAAATTSPAAPPPPSPPVTEALAAGAPSDILDQLYSWVIEVKVPAVRRPADETAFTDINVRFRQSRDQTDRVAALNEADALLSGFRERARTWRDQRLGELRQVWTEVADLLLDTTATNQAVAERLAPEIDRLAMAAIDPAHEFRNWTEGYDSARRTLCETLDGSRRFDGWWKDRLDRLGACQARLQAEMAPLIDGLQSRAPLPDCCTQLARADQFLGELRTRTGAQAILADLPRVVEQQHELDRCERWLTAIKERCEALASLPAATGVDAGTPADWREPLQAPGNDNQQQRKPLEEWEAALAGWEGQWRIALETLAERLESRAKAHAKLRSQPTTVPPLPTDTDAPTLLRYAGQARESARVLYNEAQAEALDCAEKMHHRLTQASAGNLGHGEPASELVLKLRNPAASQPRDTANLTDLIAAVEERHQALAQAREVMKELPTQEEQLDQRIATARRTWLAVKPRFDRAPVADGVALRADFLRGRVEDLLDGTALAVADLPVREQQLARANKLIKRIEDQVKRKDLARLDQLLTQLQAFRGSEDANQLLATVQQQIATGAEEPAKLLHKIDRFLQQHP</sequence>
<evidence type="ECO:0000313" key="3">
    <source>
        <dbReference type="Proteomes" id="UP000232638"/>
    </source>
</evidence>
<proteinExistence type="predicted"/>
<reference evidence="2 3" key="1">
    <citation type="submission" date="2017-03" db="EMBL/GenBank/DDBJ databases">
        <title>Complete genome sequence of Candidatus 'Thiodictyon syntrophicum' sp. nov. strain Cad16T, a photolithoautotroph purple sulfur bacterium isolated from an alpine meromictic lake.</title>
        <authorList>
            <person name="Luedin S.M."/>
            <person name="Pothier J.F."/>
            <person name="Danza F."/>
            <person name="Storelli N."/>
            <person name="Wittwer M."/>
            <person name="Tonolla M."/>
        </authorList>
    </citation>
    <scope>NUCLEOTIDE SEQUENCE [LARGE SCALE GENOMIC DNA]</scope>
    <source>
        <strain evidence="2 3">Cad16T</strain>
    </source>
</reference>
<feature type="compositionally biased region" description="Low complexity" evidence="1">
    <location>
        <begin position="226"/>
        <end position="245"/>
    </location>
</feature>
<dbReference type="RefSeq" id="WP_100919005.1">
    <property type="nucleotide sequence ID" value="NZ_CP020370.1"/>
</dbReference>
<dbReference type="AlphaFoldDB" id="A0A2K8U6K0"/>
<protein>
    <submittedName>
        <fullName evidence="2">Uncharacterized protein</fullName>
    </submittedName>
</protein>
<feature type="region of interest" description="Disordered" evidence="1">
    <location>
        <begin position="215"/>
        <end position="259"/>
    </location>
</feature>
<organism evidence="2 3">
    <name type="scientific">Candidatus Thiodictyon syntrophicum</name>
    <dbReference type="NCBI Taxonomy" id="1166950"/>
    <lineage>
        <taxon>Bacteria</taxon>
        <taxon>Pseudomonadati</taxon>
        <taxon>Pseudomonadota</taxon>
        <taxon>Gammaproteobacteria</taxon>
        <taxon>Chromatiales</taxon>
        <taxon>Chromatiaceae</taxon>
        <taxon>Thiodictyon</taxon>
    </lineage>
</organism>